<sequence>MRVFQYFGGSDRNMLFVPAESTLDIKPYGRIWKEGCLLRLESELGNQRLYKGNPLNIPDISYFVAGGVIVSPRTVELMGDYLSKFGDFHPITVEGNNWFTYDVTNIIDGVVDKENSSYSRRGLLRKPAFNLDKLPKDPQVFKIEDDSRIGIYLNQPTTVSDTLYSLGVKLGLEVGDEPQIIWEN</sequence>
<name>A0A5S9PCS0_9GAMM</name>
<keyword evidence="2" id="KW-1185">Reference proteome</keyword>
<accession>A0A5S9PCS0</accession>
<dbReference type="AlphaFoldDB" id="A0A5S9PCS0"/>
<dbReference type="EMBL" id="CACSIO010000007">
    <property type="protein sequence ID" value="CAA0101426.1"/>
    <property type="molecule type" value="Genomic_DNA"/>
</dbReference>
<evidence type="ECO:0000313" key="1">
    <source>
        <dbReference type="EMBL" id="CAA0101426.1"/>
    </source>
</evidence>
<proteinExistence type="predicted"/>
<organism evidence="1 2">
    <name type="scientific">BD1-7 clade bacterium</name>
    <dbReference type="NCBI Taxonomy" id="2029982"/>
    <lineage>
        <taxon>Bacteria</taxon>
        <taxon>Pseudomonadati</taxon>
        <taxon>Pseudomonadota</taxon>
        <taxon>Gammaproteobacteria</taxon>
        <taxon>Cellvibrionales</taxon>
        <taxon>Spongiibacteraceae</taxon>
        <taxon>BD1-7 clade</taxon>
    </lineage>
</organism>
<dbReference type="OrthoDB" id="6201239at2"/>
<protein>
    <submittedName>
        <fullName evidence="1">Uncharacterized protein</fullName>
    </submittedName>
</protein>
<evidence type="ECO:0000313" key="2">
    <source>
        <dbReference type="Proteomes" id="UP000441399"/>
    </source>
</evidence>
<dbReference type="Proteomes" id="UP000441399">
    <property type="component" value="Unassembled WGS sequence"/>
</dbReference>
<gene>
    <name evidence="1" type="ORF">OPDIPICF_04377</name>
</gene>
<reference evidence="1 2" key="1">
    <citation type="submission" date="2019-11" db="EMBL/GenBank/DDBJ databases">
        <authorList>
            <person name="Holert J."/>
        </authorList>
    </citation>
    <scope>NUCLEOTIDE SEQUENCE [LARGE SCALE GENOMIC DNA]</scope>
    <source>
        <strain evidence="1">SB11_3</strain>
    </source>
</reference>